<evidence type="ECO:0000313" key="3">
    <source>
        <dbReference type="Proteomes" id="UP000464754"/>
    </source>
</evidence>
<name>A0A6N4TH97_9FIRM</name>
<dbReference type="EMBL" id="AP019695">
    <property type="protein sequence ID" value="BBK22163.1"/>
    <property type="molecule type" value="Genomic_DNA"/>
</dbReference>
<organism evidence="2 3">
    <name type="scientific">Amedibacterium intestinale</name>
    <dbReference type="NCBI Taxonomy" id="2583452"/>
    <lineage>
        <taxon>Bacteria</taxon>
        <taxon>Bacillati</taxon>
        <taxon>Bacillota</taxon>
        <taxon>Erysipelotrichia</taxon>
        <taxon>Erysipelotrichales</taxon>
        <taxon>Erysipelotrichaceae</taxon>
        <taxon>Amedibacterium</taxon>
    </lineage>
</organism>
<feature type="transmembrane region" description="Helical" evidence="1">
    <location>
        <begin position="36"/>
        <end position="54"/>
    </location>
</feature>
<sequence>MDSLKRLGIPFSILIVCALLQRLMDTYLRGSYTQTFHTIFLCAALFFFGYFLNAKYKKRSNAVMPKVFSIVVLLLLLFLQLGILQLPPLSRFLHFFGLEGIYMYMLYVFCGFVFAD</sequence>
<feature type="transmembrane region" description="Helical" evidence="1">
    <location>
        <begin position="92"/>
        <end position="115"/>
    </location>
</feature>
<dbReference type="RefSeq" id="WP_115715340.1">
    <property type="nucleotide sequence ID" value="NZ_AP019695.1"/>
</dbReference>
<reference evidence="3" key="1">
    <citation type="submission" date="2019-05" db="EMBL/GenBank/DDBJ databases">
        <title>Complete genome sequencing of Absiella argi strain JCM 30884.</title>
        <authorList>
            <person name="Sakamoto M."/>
            <person name="Murakami T."/>
            <person name="Mori H."/>
        </authorList>
    </citation>
    <scope>NUCLEOTIDE SEQUENCE [LARGE SCALE GENOMIC DNA]</scope>
    <source>
        <strain evidence="3">JCM 30884</strain>
    </source>
</reference>
<protein>
    <submittedName>
        <fullName evidence="2">Uncharacterized protein</fullName>
    </submittedName>
</protein>
<keyword evidence="1" id="KW-0812">Transmembrane</keyword>
<keyword evidence="3" id="KW-1185">Reference proteome</keyword>
<keyword evidence="1" id="KW-1133">Transmembrane helix</keyword>
<evidence type="ECO:0000313" key="2">
    <source>
        <dbReference type="EMBL" id="BBK22163.1"/>
    </source>
</evidence>
<proteinExistence type="predicted"/>
<gene>
    <name evidence="2" type="ORF">Aargi30884_10660</name>
</gene>
<evidence type="ECO:0000256" key="1">
    <source>
        <dbReference type="SAM" id="Phobius"/>
    </source>
</evidence>
<keyword evidence="1" id="KW-0472">Membrane</keyword>
<dbReference type="Proteomes" id="UP000464754">
    <property type="component" value="Chromosome"/>
</dbReference>
<feature type="transmembrane region" description="Helical" evidence="1">
    <location>
        <begin position="66"/>
        <end position="86"/>
    </location>
</feature>
<dbReference type="AlphaFoldDB" id="A0A6N4TH97"/>
<feature type="transmembrane region" description="Helical" evidence="1">
    <location>
        <begin position="7"/>
        <end position="24"/>
    </location>
</feature>
<accession>A0A6N4TH97</accession>
<dbReference type="KEGG" id="aarg:Aargi30884_10660"/>